<dbReference type="InterPro" id="IPR011990">
    <property type="entry name" value="TPR-like_helical_dom_sf"/>
</dbReference>
<dbReference type="Proteomes" id="UP001642483">
    <property type="component" value="Unassembled WGS sequence"/>
</dbReference>
<dbReference type="SUPFAM" id="SSF48452">
    <property type="entry name" value="TPR-like"/>
    <property type="match status" value="3"/>
</dbReference>
<organism evidence="2 3">
    <name type="scientific">Clavelina lepadiformis</name>
    <name type="common">Light-bulb sea squirt</name>
    <name type="synonym">Ascidia lepadiformis</name>
    <dbReference type="NCBI Taxonomy" id="159417"/>
    <lineage>
        <taxon>Eukaryota</taxon>
        <taxon>Metazoa</taxon>
        <taxon>Chordata</taxon>
        <taxon>Tunicata</taxon>
        <taxon>Ascidiacea</taxon>
        <taxon>Aplousobranchia</taxon>
        <taxon>Clavelinidae</taxon>
        <taxon>Clavelina</taxon>
    </lineage>
</organism>
<dbReference type="SMART" id="SM00028">
    <property type="entry name" value="TPR"/>
    <property type="match status" value="9"/>
</dbReference>
<feature type="compositionally biased region" description="Basic and acidic residues" evidence="1">
    <location>
        <begin position="944"/>
        <end position="967"/>
    </location>
</feature>
<gene>
    <name evidence="2" type="ORF">CVLEPA_LOCUS31753</name>
</gene>
<comment type="caution">
    <text evidence="2">The sequence shown here is derived from an EMBL/GenBank/DDBJ whole genome shotgun (WGS) entry which is preliminary data.</text>
</comment>
<accession>A0ABP0H5S2</accession>
<evidence type="ECO:0008006" key="4">
    <source>
        <dbReference type="Google" id="ProtNLM"/>
    </source>
</evidence>
<dbReference type="PANTHER" id="PTHR44874:SF1">
    <property type="entry name" value="TETRATRICOPEPTIDE REPEAT PROTEIN 34"/>
    <property type="match status" value="1"/>
</dbReference>
<dbReference type="EMBL" id="CAWYQH010000174">
    <property type="protein sequence ID" value="CAK8698309.1"/>
    <property type="molecule type" value="Genomic_DNA"/>
</dbReference>
<dbReference type="InterPro" id="IPR019734">
    <property type="entry name" value="TPR_rpt"/>
</dbReference>
<keyword evidence="3" id="KW-1185">Reference proteome</keyword>
<dbReference type="InterPro" id="IPR042161">
    <property type="entry name" value="TTC34"/>
</dbReference>
<evidence type="ECO:0000313" key="2">
    <source>
        <dbReference type="EMBL" id="CAK8698309.1"/>
    </source>
</evidence>
<evidence type="ECO:0000256" key="1">
    <source>
        <dbReference type="SAM" id="MobiDB-lite"/>
    </source>
</evidence>
<dbReference type="Pfam" id="PF13174">
    <property type="entry name" value="TPR_6"/>
    <property type="match status" value="1"/>
</dbReference>
<feature type="compositionally biased region" description="Low complexity" evidence="1">
    <location>
        <begin position="899"/>
        <end position="908"/>
    </location>
</feature>
<feature type="region of interest" description="Disordered" evidence="1">
    <location>
        <begin position="892"/>
        <end position="977"/>
    </location>
</feature>
<evidence type="ECO:0000313" key="3">
    <source>
        <dbReference type="Proteomes" id="UP001642483"/>
    </source>
</evidence>
<reference evidence="2 3" key="1">
    <citation type="submission" date="2024-02" db="EMBL/GenBank/DDBJ databases">
        <authorList>
            <person name="Daric V."/>
            <person name="Darras S."/>
        </authorList>
    </citation>
    <scope>NUCLEOTIDE SEQUENCE [LARGE SCALE GENOMIC DNA]</scope>
</reference>
<sequence length="1306" mass="146875">MTAMRDSNQAQSFCVDGDIKMVAGDNVAAAIAYLQAHTLHASATKEHVESLSEEQRKELIDILQEWIKRQKAYDKSTLGITVTADQVWEFIFCLDPEAVVTCFASIESFLQHKCYQEVIDSCTAIIKHYPLETVSILLKRALARTLMGDQDKEAIADYLRAFLKDKETTIRVVQVTQSEHLESVKKLMLNCVHSQSPPVNEVKPYKQWLALTIDCCRFLLAFEPENFQLQMTFVEKLKAIHKTDKAISMLTEMLDAARHDPKTDQEQLTKILLKRSACHTDKQHVDIALNDISAGLNAAADLERALFANNDDFNCDKEFKWLMASRKKSSEIAKEIYGGKSNDLADLYVTIDKAASKLHAEDRFKAVTKMENIRLSIDFYRAMLVLQPSSKDALFKLGSSYARLGKNKLAVKIFDKLLEDPHFAQDAAILTARALCYRELGKKVEAQKDYDTLLRHKPRDVTLLCERALVCIEDDDITACVEDLLAASRINQKAVVSHVSKEPLVQRTRLRQVLFDYAKTLLQDAPLPTSKTPHADVSHRDVVNDDTLSVTLGISQVLTKLNPSDLSCHILLAHAMFHAGSVNDAETKLKKMLHENTQTLDTHVIKLHLGLIKVFTKRRDEGMSVLIDVLTKKSARVFSSLLRDIPISERARLADESHQYGIDILQSNREMETVKEAVHCFTLAILCCRGTDLVLEESSFNPWLLLTDATCLAGIRKKSDKMAYSSWSLASLSSFSVLLKTNFRFNPATLFDLRKMKRRRLNGGTGVYRSYLARAECMAHIGDQRAAILDFSAAVEINSSCVEGLCGRAFMRLALGDETECVNDVTLSCDVDLQAVVAHIHALPDDAKKMLLFWIDHRVVVLLLNYGYKSGDRLGTGGSASTISMLDETTFKPGEDVSRSSSLSSIHPPSYPADPSSSQVTEKQRSADDEAVSKPSDESNENENPAKVKQVADTKEDESMKPEDDAMAKQQRKLHKSNTKDLKDALLNLDVDYEQNLVAVQHQKSRESFSTTVTSFSTYDDVTSNMEKAEILHKCLTLGKLLTTVDPNSPTWQGMYADILIVKGDYEEALRHLQLVMELSPNDVTAPARAGLINVKINRYKTACRLLGSLANVDHSGLVYVLKALDISRRRRLAEEAFSNGEKLGDLDKHAEARDLYTLSLLADSYSRAEKLRFRSRCHRKMGEIEKAIIDISEVIKENVRKPQAADYCARASLYLVEGKEFQTCRDYIKALQLDRTQSITLMHIKPGRNLLSTVFYRQALIAYSRHNYQECSDLCDFALLIDNGNIDMRKLRARAKRELSKCVIQ</sequence>
<protein>
    <recommendedName>
        <fullName evidence="4">Tetratricopeptide repeat protein</fullName>
    </recommendedName>
</protein>
<dbReference type="PANTHER" id="PTHR44874">
    <property type="entry name" value="TETRATRICOPEPTIDE REPEAT PROTEIN 34"/>
    <property type="match status" value="1"/>
</dbReference>
<feature type="compositionally biased region" description="Basic and acidic residues" evidence="1">
    <location>
        <begin position="922"/>
        <end position="937"/>
    </location>
</feature>
<name>A0ABP0H5S2_CLALP</name>
<dbReference type="Gene3D" id="1.25.40.10">
    <property type="entry name" value="Tetratricopeptide repeat domain"/>
    <property type="match status" value="4"/>
</dbReference>
<proteinExistence type="predicted"/>